<dbReference type="EMBL" id="JAPDOD010000015">
    <property type="protein sequence ID" value="MDA0161887.1"/>
    <property type="molecule type" value="Genomic_DNA"/>
</dbReference>
<protein>
    <submittedName>
        <fullName evidence="1">Uncharacterized protein</fullName>
    </submittedName>
</protein>
<accession>A0A9X3MV83</accession>
<organism evidence="1 2">
    <name type="scientific">Solirubrobacter ginsenosidimutans</name>
    <dbReference type="NCBI Taxonomy" id="490573"/>
    <lineage>
        <taxon>Bacteria</taxon>
        <taxon>Bacillati</taxon>
        <taxon>Actinomycetota</taxon>
        <taxon>Thermoleophilia</taxon>
        <taxon>Solirubrobacterales</taxon>
        <taxon>Solirubrobacteraceae</taxon>
        <taxon>Solirubrobacter</taxon>
    </lineage>
</organism>
<name>A0A9X3MV83_9ACTN</name>
<reference evidence="1" key="1">
    <citation type="submission" date="2022-10" db="EMBL/GenBank/DDBJ databases">
        <title>The WGS of Solirubrobacter ginsenosidimutans DSM 21036.</title>
        <authorList>
            <person name="Jiang Z."/>
        </authorList>
    </citation>
    <scope>NUCLEOTIDE SEQUENCE</scope>
    <source>
        <strain evidence="1">DSM 21036</strain>
    </source>
</reference>
<dbReference type="RefSeq" id="WP_270041116.1">
    <property type="nucleotide sequence ID" value="NZ_JAPDOD010000015.1"/>
</dbReference>
<sequence>MSSIPASPARKAHRRRLTAWLAFGAVGLATGAVWATGFASGSGANGTTAISPALTKTAPSTATSALASTTSAVTPLAFDWQGRWGSIAADTTMFKVDLSGFAFAGKSYNLAVLLANTSDMSGWASMQLKLERVDVAASGSCTASAFDGAQHAKVLNFDDEDAGVYWNAVPGDAVYCLGLAASTGDDAAGTFLRAAQDTPPTAFPTFITTVDRAS</sequence>
<evidence type="ECO:0000313" key="1">
    <source>
        <dbReference type="EMBL" id="MDA0161887.1"/>
    </source>
</evidence>
<keyword evidence="2" id="KW-1185">Reference proteome</keyword>
<proteinExistence type="predicted"/>
<comment type="caution">
    <text evidence="1">The sequence shown here is derived from an EMBL/GenBank/DDBJ whole genome shotgun (WGS) entry which is preliminary data.</text>
</comment>
<dbReference type="Proteomes" id="UP001149140">
    <property type="component" value="Unassembled WGS sequence"/>
</dbReference>
<evidence type="ECO:0000313" key="2">
    <source>
        <dbReference type="Proteomes" id="UP001149140"/>
    </source>
</evidence>
<dbReference type="AlphaFoldDB" id="A0A9X3MV83"/>
<gene>
    <name evidence="1" type="ORF">OM076_16555</name>
</gene>